<accession>A0A0M3HZL2</accession>
<organism evidence="1 2">
    <name type="scientific">Ascaris lumbricoides</name>
    <name type="common">Giant roundworm</name>
    <dbReference type="NCBI Taxonomy" id="6252"/>
    <lineage>
        <taxon>Eukaryota</taxon>
        <taxon>Metazoa</taxon>
        <taxon>Ecdysozoa</taxon>
        <taxon>Nematoda</taxon>
        <taxon>Chromadorea</taxon>
        <taxon>Rhabditida</taxon>
        <taxon>Spirurina</taxon>
        <taxon>Ascaridomorpha</taxon>
        <taxon>Ascaridoidea</taxon>
        <taxon>Ascarididae</taxon>
        <taxon>Ascaris</taxon>
    </lineage>
</organism>
<protein>
    <submittedName>
        <fullName evidence="2">Secreted protein</fullName>
    </submittedName>
</protein>
<reference evidence="2" key="1">
    <citation type="submission" date="2017-02" db="UniProtKB">
        <authorList>
            <consortium name="WormBaseParasite"/>
        </authorList>
    </citation>
    <scope>IDENTIFICATION</scope>
</reference>
<proteinExistence type="predicted"/>
<keyword evidence="1" id="KW-1185">Reference proteome</keyword>
<dbReference type="Proteomes" id="UP000036681">
    <property type="component" value="Unplaced"/>
</dbReference>
<name>A0A0M3HZL2_ASCLU</name>
<dbReference type="AlphaFoldDB" id="A0A0M3HZL2"/>
<sequence length="85" mass="9247">MLICMGCGPSAVYESTTAMGFVLRSSNCSFRQPAMIACIVAALCDHVAHTHRLVGWWRAKVSCAPQDFVLENALRFALLEDSAAK</sequence>
<evidence type="ECO:0000313" key="2">
    <source>
        <dbReference type="WBParaSite" id="ALUE_0000917001-mRNA-1"/>
    </source>
</evidence>
<dbReference type="WBParaSite" id="ALUE_0000917001-mRNA-1">
    <property type="protein sequence ID" value="ALUE_0000917001-mRNA-1"/>
    <property type="gene ID" value="ALUE_0000917001"/>
</dbReference>
<evidence type="ECO:0000313" key="1">
    <source>
        <dbReference type="Proteomes" id="UP000036681"/>
    </source>
</evidence>